<evidence type="ECO:0000313" key="4">
    <source>
        <dbReference type="Proteomes" id="UP001596039"/>
    </source>
</evidence>
<dbReference type="Gene3D" id="1.10.260.40">
    <property type="entry name" value="lambda repressor-like DNA-binding domains"/>
    <property type="match status" value="1"/>
</dbReference>
<organism evidence="3 4">
    <name type="scientific">Lysinimonas soli</name>
    <dbReference type="NCBI Taxonomy" id="1074233"/>
    <lineage>
        <taxon>Bacteria</taxon>
        <taxon>Bacillati</taxon>
        <taxon>Actinomycetota</taxon>
        <taxon>Actinomycetes</taxon>
        <taxon>Micrococcales</taxon>
        <taxon>Microbacteriaceae</taxon>
        <taxon>Lysinimonas</taxon>
    </lineage>
</organism>
<evidence type="ECO:0000259" key="2">
    <source>
        <dbReference type="PROSITE" id="PS50943"/>
    </source>
</evidence>
<dbReference type="InterPro" id="IPR013096">
    <property type="entry name" value="Cupin_2"/>
</dbReference>
<dbReference type="PANTHER" id="PTHR46797:SF1">
    <property type="entry name" value="METHYLPHOSPHONATE SYNTHASE"/>
    <property type="match status" value="1"/>
</dbReference>
<dbReference type="Proteomes" id="UP001596039">
    <property type="component" value="Unassembled WGS sequence"/>
</dbReference>
<comment type="caution">
    <text evidence="3">The sequence shown here is derived from an EMBL/GenBank/DDBJ whole genome shotgun (WGS) entry which is preliminary data.</text>
</comment>
<dbReference type="InterPro" id="IPR010982">
    <property type="entry name" value="Lambda_DNA-bd_dom_sf"/>
</dbReference>
<dbReference type="Pfam" id="PF07883">
    <property type="entry name" value="Cupin_2"/>
    <property type="match status" value="1"/>
</dbReference>
<feature type="domain" description="HTH cro/C1-type" evidence="2">
    <location>
        <begin position="25"/>
        <end position="79"/>
    </location>
</feature>
<reference evidence="4" key="1">
    <citation type="journal article" date="2019" name="Int. J. Syst. Evol. Microbiol.">
        <title>The Global Catalogue of Microorganisms (GCM) 10K type strain sequencing project: providing services to taxonomists for standard genome sequencing and annotation.</title>
        <authorList>
            <consortium name="The Broad Institute Genomics Platform"/>
            <consortium name="The Broad Institute Genome Sequencing Center for Infectious Disease"/>
            <person name="Wu L."/>
            <person name="Ma J."/>
        </authorList>
    </citation>
    <scope>NUCLEOTIDE SEQUENCE [LARGE SCALE GENOMIC DNA]</scope>
    <source>
        <strain evidence="4">CGMCC 4.6997</strain>
    </source>
</reference>
<sequence length="212" mass="22751">MARRAASPKSTAPLDDEAVFMGERLRALRTARGLTMVQFAELIGMSQPFVSLVERGHARLSLTSMARVAAALGIRSAALLAREPVHREVREGADVVRAGHRISPVPGAAPGSRMTWQLAQLPGGLLGTEFASTDVEPEFTVHADEDEFVYVLDGELELELDDGTAQRLTCGDSFALAAGRSHSWRAVDQRGYRVLAVVTPALALAEVPPRIG</sequence>
<dbReference type="InterPro" id="IPR011051">
    <property type="entry name" value="RmlC_Cupin_sf"/>
</dbReference>
<keyword evidence="1" id="KW-0238">DNA-binding</keyword>
<name>A0ABW0NL61_9MICO</name>
<dbReference type="RefSeq" id="WP_386738328.1">
    <property type="nucleotide sequence ID" value="NZ_JBHSMG010000001.1"/>
</dbReference>
<dbReference type="PROSITE" id="PS50943">
    <property type="entry name" value="HTH_CROC1"/>
    <property type="match status" value="1"/>
</dbReference>
<dbReference type="Pfam" id="PF01381">
    <property type="entry name" value="HTH_3"/>
    <property type="match status" value="1"/>
</dbReference>
<dbReference type="SUPFAM" id="SSF47413">
    <property type="entry name" value="lambda repressor-like DNA-binding domains"/>
    <property type="match status" value="1"/>
</dbReference>
<keyword evidence="4" id="KW-1185">Reference proteome</keyword>
<gene>
    <name evidence="3" type="ORF">ACFPJ4_00575</name>
</gene>
<proteinExistence type="predicted"/>
<dbReference type="EMBL" id="JBHSMG010000001">
    <property type="protein sequence ID" value="MFC5500726.1"/>
    <property type="molecule type" value="Genomic_DNA"/>
</dbReference>
<evidence type="ECO:0000313" key="3">
    <source>
        <dbReference type="EMBL" id="MFC5500726.1"/>
    </source>
</evidence>
<dbReference type="SMART" id="SM00530">
    <property type="entry name" value="HTH_XRE"/>
    <property type="match status" value="1"/>
</dbReference>
<dbReference type="CDD" id="cd00093">
    <property type="entry name" value="HTH_XRE"/>
    <property type="match status" value="1"/>
</dbReference>
<dbReference type="SUPFAM" id="SSF51182">
    <property type="entry name" value="RmlC-like cupins"/>
    <property type="match status" value="1"/>
</dbReference>
<dbReference type="Gene3D" id="2.60.120.10">
    <property type="entry name" value="Jelly Rolls"/>
    <property type="match status" value="1"/>
</dbReference>
<protein>
    <submittedName>
        <fullName evidence="3">Helix-turn-helix domain-containing protein</fullName>
    </submittedName>
</protein>
<dbReference type="PANTHER" id="PTHR46797">
    <property type="entry name" value="HTH-TYPE TRANSCRIPTIONAL REGULATOR"/>
    <property type="match status" value="1"/>
</dbReference>
<accession>A0ABW0NL61</accession>
<dbReference type="InterPro" id="IPR001387">
    <property type="entry name" value="Cro/C1-type_HTH"/>
</dbReference>
<dbReference type="InterPro" id="IPR050807">
    <property type="entry name" value="TransReg_Diox_bact_type"/>
</dbReference>
<dbReference type="CDD" id="cd02209">
    <property type="entry name" value="cupin_XRE_C"/>
    <property type="match status" value="1"/>
</dbReference>
<dbReference type="InterPro" id="IPR014710">
    <property type="entry name" value="RmlC-like_jellyroll"/>
</dbReference>
<evidence type="ECO:0000256" key="1">
    <source>
        <dbReference type="ARBA" id="ARBA00023125"/>
    </source>
</evidence>